<evidence type="ECO:0000256" key="3">
    <source>
        <dbReference type="SAM" id="Phobius"/>
    </source>
</evidence>
<evidence type="ECO:0000313" key="4">
    <source>
        <dbReference type="EMBL" id="SDR75611.1"/>
    </source>
</evidence>
<keyword evidence="3" id="KW-0472">Membrane</keyword>
<accession>A0A1H1LM65</accession>
<dbReference type="EMBL" id="LT629749">
    <property type="protein sequence ID" value="SDR75611.1"/>
    <property type="molecule type" value="Genomic_DNA"/>
</dbReference>
<dbReference type="OrthoDB" id="7390033at2"/>
<dbReference type="InterPro" id="IPR043130">
    <property type="entry name" value="CDP-OH_PTrfase_TM_dom"/>
</dbReference>
<protein>
    <submittedName>
        <fullName evidence="4">CDP-alcohol phosphatidyltransferase</fullName>
    </submittedName>
</protein>
<organism evidence="4 5">
    <name type="scientific">Friedmanniella luteola</name>
    <dbReference type="NCBI Taxonomy" id="546871"/>
    <lineage>
        <taxon>Bacteria</taxon>
        <taxon>Bacillati</taxon>
        <taxon>Actinomycetota</taxon>
        <taxon>Actinomycetes</taxon>
        <taxon>Propionibacteriales</taxon>
        <taxon>Nocardioidaceae</taxon>
        <taxon>Friedmanniella</taxon>
    </lineage>
</organism>
<keyword evidence="5" id="KW-1185">Reference proteome</keyword>
<dbReference type="GO" id="GO:0016780">
    <property type="term" value="F:phosphotransferase activity, for other substituted phosphate groups"/>
    <property type="evidence" value="ECO:0007669"/>
    <property type="project" value="InterPro"/>
</dbReference>
<dbReference type="GO" id="GO:0008654">
    <property type="term" value="P:phospholipid biosynthetic process"/>
    <property type="evidence" value="ECO:0007669"/>
    <property type="project" value="InterPro"/>
</dbReference>
<evidence type="ECO:0000313" key="5">
    <source>
        <dbReference type="Proteomes" id="UP000199092"/>
    </source>
</evidence>
<feature type="transmembrane region" description="Helical" evidence="3">
    <location>
        <begin position="70"/>
        <end position="96"/>
    </location>
</feature>
<dbReference type="AlphaFoldDB" id="A0A1H1LM65"/>
<evidence type="ECO:0000256" key="2">
    <source>
        <dbReference type="RuleBase" id="RU003750"/>
    </source>
</evidence>
<proteinExistence type="inferred from homology"/>
<dbReference type="Gene3D" id="1.20.120.1760">
    <property type="match status" value="1"/>
</dbReference>
<feature type="transmembrane region" description="Helical" evidence="3">
    <location>
        <begin position="144"/>
        <end position="167"/>
    </location>
</feature>
<gene>
    <name evidence="4" type="ORF">SAMN04488543_0344</name>
</gene>
<dbReference type="InterPro" id="IPR000462">
    <property type="entry name" value="CDP-OH_P_trans"/>
</dbReference>
<name>A0A1H1LM65_9ACTN</name>
<dbReference type="PROSITE" id="PS00379">
    <property type="entry name" value="CDP_ALCOHOL_P_TRANSF"/>
    <property type="match status" value="1"/>
</dbReference>
<keyword evidence="3" id="KW-0812">Transmembrane</keyword>
<dbReference type="InterPro" id="IPR048254">
    <property type="entry name" value="CDP_ALCOHOL_P_TRANSF_CS"/>
</dbReference>
<dbReference type="STRING" id="546871.SAMN04488543_0344"/>
<evidence type="ECO:0000256" key="1">
    <source>
        <dbReference type="ARBA" id="ARBA00022679"/>
    </source>
</evidence>
<reference evidence="4 5" key="1">
    <citation type="submission" date="2016-10" db="EMBL/GenBank/DDBJ databases">
        <authorList>
            <person name="de Groot N.N."/>
        </authorList>
    </citation>
    <scope>NUCLEOTIDE SEQUENCE [LARGE SCALE GENOMIC DNA]</scope>
    <source>
        <strain evidence="4 5">DSM 21741</strain>
    </source>
</reference>
<dbReference type="RefSeq" id="WP_091409303.1">
    <property type="nucleotide sequence ID" value="NZ_LT629749.1"/>
</dbReference>
<dbReference type="GO" id="GO:0016020">
    <property type="term" value="C:membrane"/>
    <property type="evidence" value="ECO:0007669"/>
    <property type="project" value="InterPro"/>
</dbReference>
<keyword evidence="3" id="KW-1133">Transmembrane helix</keyword>
<keyword evidence="1 2" id="KW-0808">Transferase</keyword>
<sequence length="256" mass="26956">MTATAPATARGFGPAYAQLRAAQKTSKGAPAYSLYVNRPLGRVLAAAAFQVGLTPNQVTGLSALATFSGIIWLAAGSPTWLTGVGVCLLLVLGYALDSADGQLARLRGGGSPAGEWLDHMFDAAKNAMLHLAVLVIAFRHFDLALGWLLVPIGFTVVTAVMFFGMLLNDFLARVHRAQHDLPAPPKEGSTPLRTLMKIPADYGVLCLVFLALGAPLVFSTLYALLGLGTLGYLALALPKWFRDVKALDVPAGRVSA</sequence>
<dbReference type="Proteomes" id="UP000199092">
    <property type="component" value="Chromosome I"/>
</dbReference>
<dbReference type="Pfam" id="PF01066">
    <property type="entry name" value="CDP-OH_P_transf"/>
    <property type="match status" value="1"/>
</dbReference>
<comment type="similarity">
    <text evidence="2">Belongs to the CDP-alcohol phosphatidyltransferase class-I family.</text>
</comment>
<feature type="transmembrane region" description="Helical" evidence="3">
    <location>
        <begin position="202"/>
        <end position="235"/>
    </location>
</feature>